<comment type="caution">
    <text evidence="4">The sequence shown here is derived from an EMBL/GenBank/DDBJ whole genome shotgun (WGS) entry which is preliminary data.</text>
</comment>
<comment type="similarity">
    <text evidence="1">Belongs to the NmrA-type oxidoreductase family.</text>
</comment>
<evidence type="ECO:0000313" key="4">
    <source>
        <dbReference type="EMBL" id="TVY88142.1"/>
    </source>
</evidence>
<accession>A0A559M5A7</accession>
<dbReference type="InterPro" id="IPR036291">
    <property type="entry name" value="NAD(P)-bd_dom_sf"/>
</dbReference>
<gene>
    <name evidence="4" type="primary">NMRAL1_3</name>
    <name evidence="4" type="ORF">LAWI1_G007956</name>
</gene>
<dbReference type="GO" id="GO:0005634">
    <property type="term" value="C:nucleus"/>
    <property type="evidence" value="ECO:0007669"/>
    <property type="project" value="TreeGrafter"/>
</dbReference>
<dbReference type="PANTHER" id="PTHR42748">
    <property type="entry name" value="NITROGEN METABOLITE REPRESSION PROTEIN NMRA FAMILY MEMBER"/>
    <property type="match status" value="1"/>
</dbReference>
<dbReference type="Gene3D" id="3.90.25.10">
    <property type="entry name" value="UDP-galactose 4-epimerase, domain 1"/>
    <property type="match status" value="1"/>
</dbReference>
<organism evidence="4 5">
    <name type="scientific">Lachnellula willkommii</name>
    <dbReference type="NCBI Taxonomy" id="215461"/>
    <lineage>
        <taxon>Eukaryota</taxon>
        <taxon>Fungi</taxon>
        <taxon>Dikarya</taxon>
        <taxon>Ascomycota</taxon>
        <taxon>Pezizomycotina</taxon>
        <taxon>Leotiomycetes</taxon>
        <taxon>Helotiales</taxon>
        <taxon>Lachnaceae</taxon>
        <taxon>Lachnellula</taxon>
    </lineage>
</organism>
<keyword evidence="2" id="KW-0521">NADP</keyword>
<dbReference type="EMBL" id="QGML01001909">
    <property type="protein sequence ID" value="TVY88142.1"/>
    <property type="molecule type" value="Genomic_DNA"/>
</dbReference>
<dbReference type="SUPFAM" id="SSF51735">
    <property type="entry name" value="NAD(P)-binding Rossmann-fold domains"/>
    <property type="match status" value="1"/>
</dbReference>
<name>A0A559M5A7_9HELO</name>
<dbReference type="Pfam" id="PF05368">
    <property type="entry name" value="NmrA"/>
    <property type="match status" value="1"/>
</dbReference>
<evidence type="ECO:0000256" key="2">
    <source>
        <dbReference type="ARBA" id="ARBA00022857"/>
    </source>
</evidence>
<dbReference type="InterPro" id="IPR008030">
    <property type="entry name" value="NmrA-like"/>
</dbReference>
<dbReference type="Gene3D" id="3.40.50.720">
    <property type="entry name" value="NAD(P)-binding Rossmann-like Domain"/>
    <property type="match status" value="1"/>
</dbReference>
<sequence>MSAQQKSSLPQKLVVVVGATGGQGGSVINSLLADGSYRLRGITRNPQSKNSQALTAKGVEMITADLNDAESVIAAFKDANIVFAVTNYFETFATSGPEEAMKVEYAQGVNMAKAASVTTSLEHFIWSTLPSRKAISKGKCPVPHCDAKAQVDAFIKKDEALLAKTTFLWTGLFAETMQHPMLVPNLLQSAGKCVWLQPVPASTLVFTIGDHTINVGHFVHAIIKQPKLTLNGKYVFATTEITTMGKLLEHWSEVTGKETEYLHITLEEYNRLWPMWGLEVGSDLKCWDEFGAESWASEKCFGRQELGLGQELVGFRDALVTLLKSPHN</sequence>
<dbReference type="Proteomes" id="UP000315522">
    <property type="component" value="Unassembled WGS sequence"/>
</dbReference>
<reference evidence="4 5" key="1">
    <citation type="submission" date="2018-05" db="EMBL/GenBank/DDBJ databases">
        <title>Genome sequencing and assembly of the regulated plant pathogen Lachnellula willkommii and related sister species for the development of diagnostic species identification markers.</title>
        <authorList>
            <person name="Giroux E."/>
            <person name="Bilodeau G."/>
        </authorList>
    </citation>
    <scope>NUCLEOTIDE SEQUENCE [LARGE SCALE GENOMIC DNA]</scope>
    <source>
        <strain evidence="4 5">CBS 172.35</strain>
    </source>
</reference>
<dbReference type="PANTHER" id="PTHR42748:SF28">
    <property type="entry name" value="NMRA-LIKE DOMAIN-CONTAINING PROTEIN"/>
    <property type="match status" value="1"/>
</dbReference>
<dbReference type="InterPro" id="IPR051164">
    <property type="entry name" value="NmrA-like_oxidored"/>
</dbReference>
<evidence type="ECO:0000259" key="3">
    <source>
        <dbReference type="Pfam" id="PF05368"/>
    </source>
</evidence>
<feature type="domain" description="NmrA-like" evidence="3">
    <location>
        <begin position="11"/>
        <end position="274"/>
    </location>
</feature>
<proteinExistence type="inferred from homology"/>
<dbReference type="CDD" id="cd05251">
    <property type="entry name" value="NmrA_like_SDR_a"/>
    <property type="match status" value="1"/>
</dbReference>
<evidence type="ECO:0000256" key="1">
    <source>
        <dbReference type="ARBA" id="ARBA00006328"/>
    </source>
</evidence>
<dbReference type="AlphaFoldDB" id="A0A559M5A7"/>
<protein>
    <submittedName>
        <fullName evidence="4">NmrA-like family domain-containing protein</fullName>
    </submittedName>
</protein>
<evidence type="ECO:0000313" key="5">
    <source>
        <dbReference type="Proteomes" id="UP000315522"/>
    </source>
</evidence>
<keyword evidence="5" id="KW-1185">Reference proteome</keyword>